<dbReference type="GO" id="GO:0019693">
    <property type="term" value="P:ribose phosphate metabolic process"/>
    <property type="evidence" value="ECO:0007669"/>
    <property type="project" value="TreeGrafter"/>
</dbReference>
<dbReference type="NCBIfam" id="NF008736">
    <property type="entry name" value="PRK11762.1"/>
    <property type="match status" value="1"/>
</dbReference>
<dbReference type="InterPro" id="IPR000086">
    <property type="entry name" value="NUDIX_hydrolase_dom"/>
</dbReference>
<evidence type="ECO:0000256" key="1">
    <source>
        <dbReference type="ARBA" id="ARBA00001946"/>
    </source>
</evidence>
<dbReference type="PANTHER" id="PTHR11839">
    <property type="entry name" value="UDP/ADP-SUGAR PYROPHOSPHATASE"/>
    <property type="match status" value="1"/>
</dbReference>
<dbReference type="Pfam" id="PF00293">
    <property type="entry name" value="NUDIX"/>
    <property type="match status" value="1"/>
</dbReference>
<name>A0A1E8FB00_9ALTE</name>
<evidence type="ECO:0000313" key="4">
    <source>
        <dbReference type="EMBL" id="OFI33091.1"/>
    </source>
</evidence>
<proteinExistence type="predicted"/>
<accession>A0A1E8FB00</accession>
<dbReference type="PROSITE" id="PS51462">
    <property type="entry name" value="NUDIX"/>
    <property type="match status" value="1"/>
</dbReference>
<dbReference type="OrthoDB" id="9806150at2"/>
<evidence type="ECO:0000259" key="3">
    <source>
        <dbReference type="PROSITE" id="PS51462"/>
    </source>
</evidence>
<dbReference type="PROSITE" id="PS00893">
    <property type="entry name" value="NUDIX_BOX"/>
    <property type="match status" value="1"/>
</dbReference>
<dbReference type="Gene3D" id="3.90.79.10">
    <property type="entry name" value="Nucleoside Triphosphate Pyrophosphohydrolase"/>
    <property type="match status" value="1"/>
</dbReference>
<evidence type="ECO:0000256" key="2">
    <source>
        <dbReference type="ARBA" id="ARBA00022801"/>
    </source>
</evidence>
<comment type="cofactor">
    <cofactor evidence="1">
        <name>Mg(2+)</name>
        <dbReference type="ChEBI" id="CHEBI:18420"/>
    </cofactor>
</comment>
<protein>
    <submittedName>
        <fullName evidence="4">ADP compounds hydrolase NudE</fullName>
    </submittedName>
</protein>
<dbReference type="GO" id="GO:0019144">
    <property type="term" value="F:ADP-sugar diphosphatase activity"/>
    <property type="evidence" value="ECO:0007669"/>
    <property type="project" value="TreeGrafter"/>
</dbReference>
<dbReference type="InterPro" id="IPR015797">
    <property type="entry name" value="NUDIX_hydrolase-like_dom_sf"/>
</dbReference>
<dbReference type="CDD" id="cd24156">
    <property type="entry name" value="NUDIX_ADPRase_NudE"/>
    <property type="match status" value="1"/>
</dbReference>
<dbReference type="EMBL" id="MJIC01000015">
    <property type="protein sequence ID" value="OFI33091.1"/>
    <property type="molecule type" value="Genomic_DNA"/>
</dbReference>
<feature type="domain" description="Nudix hydrolase" evidence="3">
    <location>
        <begin position="47"/>
        <end position="175"/>
    </location>
</feature>
<dbReference type="PANTHER" id="PTHR11839:SF12">
    <property type="entry name" value="ADP COMPOUNDS HYDROLASE NUDE"/>
    <property type="match status" value="1"/>
</dbReference>
<dbReference type="InterPro" id="IPR020084">
    <property type="entry name" value="NUDIX_hydrolase_CS"/>
</dbReference>
<keyword evidence="5" id="KW-1185">Reference proteome</keyword>
<dbReference type="GO" id="GO:0006753">
    <property type="term" value="P:nucleoside phosphate metabolic process"/>
    <property type="evidence" value="ECO:0007669"/>
    <property type="project" value="TreeGrafter"/>
</dbReference>
<gene>
    <name evidence="4" type="ORF">BFC17_02145</name>
</gene>
<dbReference type="GO" id="GO:0005829">
    <property type="term" value="C:cytosol"/>
    <property type="evidence" value="ECO:0007669"/>
    <property type="project" value="TreeGrafter"/>
</dbReference>
<comment type="caution">
    <text evidence="4">The sequence shown here is derived from an EMBL/GenBank/DDBJ whole genome shotgun (WGS) entry which is preliminary data.</text>
</comment>
<dbReference type="STRING" id="1856405.BFC17_02145"/>
<reference evidence="4 5" key="1">
    <citation type="submission" date="2016-09" db="EMBL/GenBank/DDBJ databases">
        <title>Alteromonas lipolytica, a new species isolated from sea water.</title>
        <authorList>
            <person name="Wu Y.-H."/>
            <person name="Cheng H."/>
            <person name="Xu X.-W."/>
        </authorList>
    </citation>
    <scope>NUCLEOTIDE SEQUENCE [LARGE SCALE GENOMIC DNA]</scope>
    <source>
        <strain evidence="4 5">JW12</strain>
    </source>
</reference>
<dbReference type="RefSeq" id="WP_070177468.1">
    <property type="nucleotide sequence ID" value="NZ_BMJR01000002.1"/>
</dbReference>
<dbReference type="SUPFAM" id="SSF55811">
    <property type="entry name" value="Nudix"/>
    <property type="match status" value="1"/>
</dbReference>
<dbReference type="FunFam" id="3.90.79.10:FF:000006">
    <property type="entry name" value="ADP compounds hydrolase NudE"/>
    <property type="match status" value="1"/>
</dbReference>
<keyword evidence="2 4" id="KW-0378">Hydrolase</keyword>
<evidence type="ECO:0000313" key="5">
    <source>
        <dbReference type="Proteomes" id="UP000176037"/>
    </source>
</evidence>
<dbReference type="Proteomes" id="UP000176037">
    <property type="component" value="Unassembled WGS sequence"/>
</dbReference>
<dbReference type="AlphaFoldDB" id="A0A1E8FB00"/>
<sequence length="190" mass="21557">MSNIDKDKTLPQIHQREIVAESRFFRVERVDLEFTNGATRQFERMAGYSRGAVMIVAVQDGDFLLVREYAAGTHTYELGFPKGLIDQGESIVEAANRELKEEAGFGAKVLDPIHKVNMAPTFFSAQMNIVMARDLYPESLPGDEPEPLELVRWPIAKADELLAREDFIEARCIAALFLAQKWLKEHPDYV</sequence>
<organism evidence="4 5">
    <name type="scientific">Alteromonas lipolytica</name>
    <dbReference type="NCBI Taxonomy" id="1856405"/>
    <lineage>
        <taxon>Bacteria</taxon>
        <taxon>Pseudomonadati</taxon>
        <taxon>Pseudomonadota</taxon>
        <taxon>Gammaproteobacteria</taxon>
        <taxon>Alteromonadales</taxon>
        <taxon>Alteromonadaceae</taxon>
        <taxon>Alteromonas/Salinimonas group</taxon>
        <taxon>Alteromonas</taxon>
    </lineage>
</organism>